<dbReference type="EMBL" id="JAOWRF010000197">
    <property type="protein sequence ID" value="MCV3214504.1"/>
    <property type="molecule type" value="Genomic_DNA"/>
</dbReference>
<evidence type="ECO:0008006" key="3">
    <source>
        <dbReference type="Google" id="ProtNLM"/>
    </source>
</evidence>
<accession>A0ABT3AZG1</accession>
<comment type="caution">
    <text evidence="1">The sequence shown here is derived from an EMBL/GenBank/DDBJ whole genome shotgun (WGS) entry which is preliminary data.</text>
</comment>
<reference evidence="1 2" key="1">
    <citation type="submission" date="2022-10" db="EMBL/GenBank/DDBJ databases">
        <title>Identification of biosynthetic pathway for the production of the potent trypsin inhibitor radiosumin.</title>
        <authorList>
            <person name="Fewer D.P."/>
            <person name="Delbaje E."/>
            <person name="Ouyang X."/>
            <person name="Agostino P.D."/>
            <person name="Wahlsten M."/>
            <person name="Jokela J."/>
            <person name="Permi P."/>
            <person name="Haapaniemi E."/>
            <person name="Koistinen H."/>
        </authorList>
    </citation>
    <scope>NUCLEOTIDE SEQUENCE [LARGE SCALE GENOMIC DNA]</scope>
    <source>
        <strain evidence="1 2">NIES-515</strain>
    </source>
</reference>
<gene>
    <name evidence="1" type="ORF">OGM63_13445</name>
</gene>
<dbReference type="Proteomes" id="UP001526143">
    <property type="component" value="Unassembled WGS sequence"/>
</dbReference>
<keyword evidence="2" id="KW-1185">Reference proteome</keyword>
<evidence type="ECO:0000313" key="1">
    <source>
        <dbReference type="EMBL" id="MCV3214504.1"/>
    </source>
</evidence>
<sequence>MTPLQYSALTQILAGYSTATVAKNTGLTIKSIERWRQLPRFKALMREAMSAMFTAAVAEIVLHSQQAAKELCMIALDSEVPSRVRVSAITAMLNVAGKAHDAHLQSRLEKLEEEINYYGNLKEADTTTRKYFPENDEYDI</sequence>
<name>A0ABT3AZG1_9CYAN</name>
<organism evidence="1 2">
    <name type="scientific">Plectonema radiosum NIES-515</name>
    <dbReference type="NCBI Taxonomy" id="2986073"/>
    <lineage>
        <taxon>Bacteria</taxon>
        <taxon>Bacillati</taxon>
        <taxon>Cyanobacteriota</taxon>
        <taxon>Cyanophyceae</taxon>
        <taxon>Oscillatoriophycideae</taxon>
        <taxon>Oscillatoriales</taxon>
        <taxon>Microcoleaceae</taxon>
        <taxon>Plectonema</taxon>
    </lineage>
</organism>
<proteinExistence type="predicted"/>
<dbReference type="RefSeq" id="WP_263746082.1">
    <property type="nucleotide sequence ID" value="NZ_JAOWRF010000197.1"/>
</dbReference>
<evidence type="ECO:0000313" key="2">
    <source>
        <dbReference type="Proteomes" id="UP001526143"/>
    </source>
</evidence>
<protein>
    <recommendedName>
        <fullName evidence="3">Homeodomain phBC6A51-type domain-containing protein</fullName>
    </recommendedName>
</protein>